<dbReference type="InterPro" id="IPR007627">
    <property type="entry name" value="RNA_pol_sigma70_r2"/>
</dbReference>
<dbReference type="RefSeq" id="WP_147922669.1">
    <property type="nucleotide sequence ID" value="NZ_VRTY01000061.1"/>
</dbReference>
<dbReference type="AlphaFoldDB" id="A0A5C8JI30"/>
<accession>A0A5C8JI30</accession>
<keyword evidence="6" id="KW-1185">Reference proteome</keyword>
<dbReference type="InterPro" id="IPR013325">
    <property type="entry name" value="RNA_pol_sigma_r2"/>
</dbReference>
<reference evidence="5 6" key="1">
    <citation type="submission" date="2019-08" db="EMBL/GenBank/DDBJ databases">
        <authorList>
            <person name="Shi S."/>
        </authorList>
    </citation>
    <scope>NUCLEOTIDE SEQUENCE [LARGE SCALE GENOMIC DNA]</scope>
    <source>
        <strain evidence="5 6">GY10130</strain>
    </source>
</reference>
<comment type="caution">
    <text evidence="5">The sequence shown here is derived from an EMBL/GenBank/DDBJ whole genome shotgun (WGS) entry which is preliminary data.</text>
</comment>
<protein>
    <submittedName>
        <fullName evidence="5">Sigma-70 family RNA polymerase sigma factor</fullName>
    </submittedName>
</protein>
<evidence type="ECO:0000256" key="2">
    <source>
        <dbReference type="ARBA" id="ARBA00023082"/>
    </source>
</evidence>
<dbReference type="EMBL" id="VRTY01000061">
    <property type="protein sequence ID" value="TXK37409.1"/>
    <property type="molecule type" value="Genomic_DNA"/>
</dbReference>
<keyword evidence="2" id="KW-0731">Sigma factor</keyword>
<gene>
    <name evidence="5" type="ORF">FVR03_15480</name>
</gene>
<dbReference type="Proteomes" id="UP000321926">
    <property type="component" value="Unassembled WGS sequence"/>
</dbReference>
<keyword evidence="3" id="KW-0804">Transcription</keyword>
<dbReference type="Gene3D" id="1.10.1740.10">
    <property type="match status" value="1"/>
</dbReference>
<evidence type="ECO:0000259" key="4">
    <source>
        <dbReference type="Pfam" id="PF04542"/>
    </source>
</evidence>
<dbReference type="PANTHER" id="PTHR43133:SF45">
    <property type="entry name" value="RNA POLYMERASE ECF-TYPE SIGMA FACTOR"/>
    <property type="match status" value="1"/>
</dbReference>
<dbReference type="SUPFAM" id="SSF88946">
    <property type="entry name" value="Sigma2 domain of RNA polymerase sigma factors"/>
    <property type="match status" value="1"/>
</dbReference>
<evidence type="ECO:0000256" key="3">
    <source>
        <dbReference type="ARBA" id="ARBA00023163"/>
    </source>
</evidence>
<dbReference type="InterPro" id="IPR014284">
    <property type="entry name" value="RNA_pol_sigma-70_dom"/>
</dbReference>
<dbReference type="InterPro" id="IPR039425">
    <property type="entry name" value="RNA_pol_sigma-70-like"/>
</dbReference>
<dbReference type="GO" id="GO:0006352">
    <property type="term" value="P:DNA-templated transcription initiation"/>
    <property type="evidence" value="ECO:0007669"/>
    <property type="project" value="InterPro"/>
</dbReference>
<dbReference type="OrthoDB" id="9780326at2"/>
<organism evidence="5 6">
    <name type="scientific">Pontibacter qinzhouensis</name>
    <dbReference type="NCBI Taxonomy" id="2603253"/>
    <lineage>
        <taxon>Bacteria</taxon>
        <taxon>Pseudomonadati</taxon>
        <taxon>Bacteroidota</taxon>
        <taxon>Cytophagia</taxon>
        <taxon>Cytophagales</taxon>
        <taxon>Hymenobacteraceae</taxon>
        <taxon>Pontibacter</taxon>
    </lineage>
</organism>
<evidence type="ECO:0000256" key="1">
    <source>
        <dbReference type="ARBA" id="ARBA00023015"/>
    </source>
</evidence>
<keyword evidence="1" id="KW-0805">Transcription regulation</keyword>
<sequence length="156" mass="18012">MHLQLDAGIIHKVIRLYVDHPEDRKDLYQEIIGQAWKSFGAYNGEAKFSTWLYRVSANTVLLYRRKPVHKNHSLEELGHLEPNSSGEGPSEQSLLLLAAIKQLPETDRLLMSLHLDGYANEEIADVSFWYTKKQNNKNFNPYLQQLHGNIQTVKNI</sequence>
<dbReference type="NCBIfam" id="TIGR02937">
    <property type="entry name" value="sigma70-ECF"/>
    <property type="match status" value="1"/>
</dbReference>
<evidence type="ECO:0000313" key="6">
    <source>
        <dbReference type="Proteomes" id="UP000321926"/>
    </source>
</evidence>
<dbReference type="Pfam" id="PF04542">
    <property type="entry name" value="Sigma70_r2"/>
    <property type="match status" value="1"/>
</dbReference>
<evidence type="ECO:0000313" key="5">
    <source>
        <dbReference type="EMBL" id="TXK37409.1"/>
    </source>
</evidence>
<dbReference type="GO" id="GO:0016987">
    <property type="term" value="F:sigma factor activity"/>
    <property type="evidence" value="ECO:0007669"/>
    <property type="project" value="UniProtKB-KW"/>
</dbReference>
<name>A0A5C8JI30_9BACT</name>
<dbReference type="PANTHER" id="PTHR43133">
    <property type="entry name" value="RNA POLYMERASE ECF-TYPE SIGMA FACTO"/>
    <property type="match status" value="1"/>
</dbReference>
<proteinExistence type="predicted"/>
<feature type="domain" description="RNA polymerase sigma-70 region 2" evidence="4">
    <location>
        <begin position="10"/>
        <end position="66"/>
    </location>
</feature>